<dbReference type="Gene3D" id="3.10.180.10">
    <property type="entry name" value="2,3-Dihydroxybiphenyl 1,2-Dioxygenase, domain 1"/>
    <property type="match status" value="2"/>
</dbReference>
<evidence type="ECO:0000256" key="1">
    <source>
        <dbReference type="SAM" id="MobiDB-lite"/>
    </source>
</evidence>
<evidence type="ECO:0000313" key="4">
    <source>
        <dbReference type="Proteomes" id="UP000484076"/>
    </source>
</evidence>
<evidence type="ECO:0000259" key="2">
    <source>
        <dbReference type="PROSITE" id="PS51819"/>
    </source>
</evidence>
<keyword evidence="4" id="KW-1185">Reference proteome</keyword>
<evidence type="ECO:0000313" key="3">
    <source>
        <dbReference type="EMBL" id="NUB45824.1"/>
    </source>
</evidence>
<sequence>MTANRGHVTASQINGPGVHSLDSFSFHVPDIAQAEAFHRAFGLVTRERGNALELLTDGAPHVWCRVTEWSRKSLSYLSFGIFEEDLDRFKRHLSECHIALVDAPPGLETNGLWFRDFEGTLVELKVAGKSSPDQKSHGMLISSDPGVAGSPKRSQAGLVRPARMSHILLFTSDVDRAVAFYTRVLGLGLSDRAGSNIAFLHGRHGSDHHMVAFVRSTAPGIHHTSWDVPSIHEVGLGAMVMADRGFTDGWGVGRHVLGSNYFHYVRDPWGSYAEYSCDMDYIPKDAGWTAEDHDDDDAFYVWGPKPPADFGVNHEA</sequence>
<dbReference type="Pfam" id="PF00903">
    <property type="entry name" value="Glyoxalase"/>
    <property type="match status" value="1"/>
</dbReference>
<dbReference type="InterPro" id="IPR037523">
    <property type="entry name" value="VOC_core"/>
</dbReference>
<protein>
    <submittedName>
        <fullName evidence="3">VOC family protein</fullName>
    </submittedName>
</protein>
<dbReference type="Proteomes" id="UP000484076">
    <property type="component" value="Unassembled WGS sequence"/>
</dbReference>
<gene>
    <name evidence="3" type="ORF">GEU84_015600</name>
</gene>
<dbReference type="RefSeq" id="WP_152827760.1">
    <property type="nucleotide sequence ID" value="NZ_WHUT02000009.1"/>
</dbReference>
<dbReference type="SUPFAM" id="SSF54593">
    <property type="entry name" value="Glyoxalase/Bleomycin resistance protein/Dihydroxybiphenyl dioxygenase"/>
    <property type="match status" value="2"/>
</dbReference>
<accession>A0A8X8H3S7</accession>
<organism evidence="3 4">
    <name type="scientific">Fertoeibacter niger</name>
    <dbReference type="NCBI Taxonomy" id="2656921"/>
    <lineage>
        <taxon>Bacteria</taxon>
        <taxon>Pseudomonadati</taxon>
        <taxon>Pseudomonadota</taxon>
        <taxon>Alphaproteobacteria</taxon>
        <taxon>Rhodobacterales</taxon>
        <taxon>Paracoccaceae</taxon>
        <taxon>Fertoeibacter</taxon>
    </lineage>
</organism>
<name>A0A8X8H3S7_9RHOB</name>
<dbReference type="AlphaFoldDB" id="A0A8X8H3S7"/>
<dbReference type="InterPro" id="IPR004360">
    <property type="entry name" value="Glyas_Fos-R_dOase_dom"/>
</dbReference>
<reference evidence="3" key="1">
    <citation type="submission" date="2020-05" db="EMBL/GenBank/DDBJ databases">
        <title>Fertoebacter nigrum gen. nov., sp. nov., a new member of the family Rhodobacteraceae.</title>
        <authorList>
            <person name="Szuroczki S."/>
            <person name="Abbaszade G."/>
            <person name="Buni D."/>
            <person name="Schumann P."/>
            <person name="Toth E."/>
        </authorList>
    </citation>
    <scope>NUCLEOTIDE SEQUENCE</scope>
    <source>
        <strain evidence="3">RG-N-1a</strain>
    </source>
</reference>
<comment type="caution">
    <text evidence="3">The sequence shown here is derived from an EMBL/GenBank/DDBJ whole genome shotgun (WGS) entry which is preliminary data.</text>
</comment>
<dbReference type="PROSITE" id="PS51819">
    <property type="entry name" value="VOC"/>
    <property type="match status" value="1"/>
</dbReference>
<dbReference type="InterPro" id="IPR029068">
    <property type="entry name" value="Glyas_Bleomycin-R_OHBP_Dase"/>
</dbReference>
<feature type="domain" description="VOC" evidence="2">
    <location>
        <begin position="163"/>
        <end position="278"/>
    </location>
</feature>
<dbReference type="EMBL" id="WHUT02000009">
    <property type="protein sequence ID" value="NUB45824.1"/>
    <property type="molecule type" value="Genomic_DNA"/>
</dbReference>
<proteinExistence type="predicted"/>
<feature type="region of interest" description="Disordered" evidence="1">
    <location>
        <begin position="133"/>
        <end position="154"/>
    </location>
</feature>